<dbReference type="PROSITE" id="PS50093">
    <property type="entry name" value="PKD"/>
    <property type="match status" value="2"/>
</dbReference>
<feature type="domain" description="PKD" evidence="2">
    <location>
        <begin position="956"/>
        <end position="1021"/>
    </location>
</feature>
<dbReference type="InterPro" id="IPR035986">
    <property type="entry name" value="PKD_dom_sf"/>
</dbReference>
<dbReference type="InterPro" id="IPR022409">
    <property type="entry name" value="PKD/Chitinase_dom"/>
</dbReference>
<dbReference type="SUPFAM" id="SSF49299">
    <property type="entry name" value="PKD domain"/>
    <property type="match status" value="2"/>
</dbReference>
<evidence type="ECO:0000259" key="2">
    <source>
        <dbReference type="PROSITE" id="PS50093"/>
    </source>
</evidence>
<dbReference type="Pfam" id="PF00801">
    <property type="entry name" value="PKD"/>
    <property type="match status" value="1"/>
</dbReference>
<evidence type="ECO:0000256" key="1">
    <source>
        <dbReference type="SAM" id="SignalP"/>
    </source>
</evidence>
<dbReference type="Proteomes" id="UP000732105">
    <property type="component" value="Unassembled WGS sequence"/>
</dbReference>
<dbReference type="InterPro" id="IPR015943">
    <property type="entry name" value="WD40/YVTN_repeat-like_dom_sf"/>
</dbReference>
<dbReference type="RefSeq" id="WP_171596977.1">
    <property type="nucleotide sequence ID" value="NZ_RZNH01000040.1"/>
</dbReference>
<name>A0ABX1X034_9BACT</name>
<dbReference type="PROSITE" id="PS51257">
    <property type="entry name" value="PROKAR_LIPOPROTEIN"/>
    <property type="match status" value="1"/>
</dbReference>
<dbReference type="InterPro" id="IPR052025">
    <property type="entry name" value="Xyloglucanase_GH74"/>
</dbReference>
<evidence type="ECO:0000313" key="3">
    <source>
        <dbReference type="EMBL" id="NOU61717.1"/>
    </source>
</evidence>
<sequence>MKNLLTILTIILFSCSLYAQNKGLTAKEQKNTGVKDIVITEKTYKDITERTLNKRKLSKIADRNSGKPKVADNPLARRLFEIEKLKNPLTGEVPANIKELERAYALSARSGLMSKTKSVGLNYTNSGPRNVGGRTRALAVDIADATGNTIIAGGVSGGMWKSTDRGQSWTRTTGLDQHPSVTAIAQDPRAGNTSTWYYTTGEYVGNSASASGAFYTGNGVFKSTDNGDTWTKLDATATNTFSSFDNLFDICWNVCVDPNNGDVYVATYGGIYVSKDGGDSWSLDIQTIDATLLADDRDYSALTDVICTPAGVKYATLSSGGNKNVGVWRKGTAVDAIWEDITPTSGFPTSYRRMVIAHAPSNTSQDIIYLLAQTSGAGLQGHSFWKLTYNGTASWEDRSQNLPEGGSGDRDVNGYNSQGSYNMVVKVAPDDENMVFIGGTNLFRSDDAFATKASPLSNGVTNNSNTYWIGGYATENNVSQYDNHHPDIHSLVFIDNTTLLCGHDGGISLTNNAKQTDDSNTGDDSKPVDWVFLNNSYLTTQPYTIAIDHDITSNKFLLAGFQDNGTWLGRDALATSDWVYWGSGDGSYASILDQGRHFLSSSQNGVVYLENDPNGPGDSFWTRVDPAGAEGQLFINPFIVDANNSEVMYYAAGQYVWRNSNIFDIPQFSSQSPTTNWEKLEISKASGTVSALESSTYPAHVLYYGTSAGKVYKIESSHNSMAKVTDITGSNMPGAYVSSIDANPLNADEVIVSFSNYKVESVFYTNDGGANWQAISGNLEDGTDSGNGPSVSAVAIMVSPTDTTYFAGTSTGLYSTSSLNGSSTVWTHDAADKIGTTVVDMIKARRDGFIAAATHGNGVFTADADYSSVAPVALIGMTADTIQAGESVKFMDRSIGDGITTYAWTFAGAETTSSNDQFPEGIVYNTPGIYDVSLTVTNATGSHTQTITGGIVIKSVEAKFSTNNTTIDVGTTVQFNNLSGSTPTSYTWSFPGGTPETSTERSPSVTYNSVGTFDVSLTVSDGTFTDTEVKTGYITVQDPNDFEDDLLYNILPENESELTQFIFTGSNDGYVTGHTNLLIDQYAEKFEITNSNLNSVKQVHIYPSVMQSNSADPSVTIKIWNGTTEPTQEVYSQVVPYSELTEDEFNIIDLDFSVAVEDNFFVGYEINYTTPIDSFAVAHLPLESDKGWDNTAYMHYNDSWSAYSDIFSGNPNTSLAIKALVGYDAGATGIDDNLGNRKVEKLLIYPNPMRDKTKVEFPNDRNQKYRLIVVDANGRVVRIIENITDNNVTINREQLKPGVHIINLTGEKIYKGKLLVK</sequence>
<dbReference type="PANTHER" id="PTHR43739:SF5">
    <property type="entry name" value="EXO-ALPHA-SIALIDASE"/>
    <property type="match status" value="1"/>
</dbReference>
<accession>A0ABX1X034</accession>
<dbReference type="InterPro" id="IPR000601">
    <property type="entry name" value="PKD_dom"/>
</dbReference>
<dbReference type="EMBL" id="RZNH01000040">
    <property type="protein sequence ID" value="NOU61717.1"/>
    <property type="molecule type" value="Genomic_DNA"/>
</dbReference>
<dbReference type="Pfam" id="PF18962">
    <property type="entry name" value="Por_Secre_tail"/>
    <property type="match status" value="1"/>
</dbReference>
<dbReference type="PANTHER" id="PTHR43739">
    <property type="entry name" value="XYLOGLUCANASE (EUROFUNG)"/>
    <property type="match status" value="1"/>
</dbReference>
<protein>
    <submittedName>
        <fullName evidence="3">PKD domain-containing protein</fullName>
    </submittedName>
</protein>
<evidence type="ECO:0000313" key="4">
    <source>
        <dbReference type="Proteomes" id="UP000732105"/>
    </source>
</evidence>
<feature type="signal peptide" evidence="1">
    <location>
        <begin position="1"/>
        <end position="19"/>
    </location>
</feature>
<feature type="domain" description="PKD" evidence="2">
    <location>
        <begin position="871"/>
        <end position="948"/>
    </location>
</feature>
<dbReference type="InterPro" id="IPR013783">
    <property type="entry name" value="Ig-like_fold"/>
</dbReference>
<gene>
    <name evidence="3" type="ORF">ELS83_18095</name>
</gene>
<keyword evidence="4" id="KW-1185">Reference proteome</keyword>
<dbReference type="NCBIfam" id="TIGR04183">
    <property type="entry name" value="Por_Secre_tail"/>
    <property type="match status" value="1"/>
</dbReference>
<dbReference type="SUPFAM" id="SSF110296">
    <property type="entry name" value="Oligoxyloglucan reducing end-specific cellobiohydrolase"/>
    <property type="match status" value="2"/>
</dbReference>
<dbReference type="CDD" id="cd15482">
    <property type="entry name" value="Sialidase_non-viral"/>
    <property type="match status" value="1"/>
</dbReference>
<reference evidence="3 4" key="1">
    <citation type="submission" date="2018-12" db="EMBL/GenBank/DDBJ databases">
        <title>Marinifilum JC070 sp. nov., a marine bacterium isolated from Yongle Blue Hole in the South China Sea.</title>
        <authorList>
            <person name="Fu T."/>
        </authorList>
    </citation>
    <scope>NUCLEOTIDE SEQUENCE [LARGE SCALE GENOMIC DNA]</scope>
    <source>
        <strain evidence="3 4">JC070</strain>
    </source>
</reference>
<dbReference type="SMART" id="SM00089">
    <property type="entry name" value="PKD"/>
    <property type="match status" value="2"/>
</dbReference>
<dbReference type="CDD" id="cd00146">
    <property type="entry name" value="PKD"/>
    <property type="match status" value="2"/>
</dbReference>
<dbReference type="Gene3D" id="2.130.10.10">
    <property type="entry name" value="YVTN repeat-like/Quinoprotein amine dehydrogenase"/>
    <property type="match status" value="2"/>
</dbReference>
<organism evidence="3 4">
    <name type="scientific">Marinifilum caeruleilacunae</name>
    <dbReference type="NCBI Taxonomy" id="2499076"/>
    <lineage>
        <taxon>Bacteria</taxon>
        <taxon>Pseudomonadati</taxon>
        <taxon>Bacteroidota</taxon>
        <taxon>Bacteroidia</taxon>
        <taxon>Marinilabiliales</taxon>
        <taxon>Marinifilaceae</taxon>
    </lineage>
</organism>
<proteinExistence type="predicted"/>
<dbReference type="Pfam" id="PF18911">
    <property type="entry name" value="PKD_4"/>
    <property type="match status" value="1"/>
</dbReference>
<dbReference type="InterPro" id="IPR026444">
    <property type="entry name" value="Secre_tail"/>
</dbReference>
<feature type="chain" id="PRO_5047465588" evidence="1">
    <location>
        <begin position="20"/>
        <end position="1317"/>
    </location>
</feature>
<dbReference type="Gene3D" id="2.60.40.10">
    <property type="entry name" value="Immunoglobulins"/>
    <property type="match status" value="2"/>
</dbReference>
<keyword evidence="1" id="KW-0732">Signal</keyword>
<comment type="caution">
    <text evidence="3">The sequence shown here is derived from an EMBL/GenBank/DDBJ whole genome shotgun (WGS) entry which is preliminary data.</text>
</comment>